<reference evidence="2" key="1">
    <citation type="submission" date="2022-11" db="UniProtKB">
        <authorList>
            <consortium name="WormBaseParasite"/>
        </authorList>
    </citation>
    <scope>IDENTIFICATION</scope>
</reference>
<dbReference type="AlphaFoldDB" id="A0A915KI39"/>
<protein>
    <submittedName>
        <fullName evidence="2">Uncharacterized protein</fullName>
    </submittedName>
</protein>
<sequence length="91" mass="10395">MNFDNQYCDKKFSNKDCNTVNGADGRISQESCLNTNRSWSAAIRVYVCELEKIKSNKYHGCTLCANLYTINSNNERKSPYDNSNKVTNEIP</sequence>
<dbReference type="Proteomes" id="UP000887565">
    <property type="component" value="Unplaced"/>
</dbReference>
<organism evidence="1 2">
    <name type="scientific">Romanomermis culicivorax</name>
    <name type="common">Nematode worm</name>
    <dbReference type="NCBI Taxonomy" id="13658"/>
    <lineage>
        <taxon>Eukaryota</taxon>
        <taxon>Metazoa</taxon>
        <taxon>Ecdysozoa</taxon>
        <taxon>Nematoda</taxon>
        <taxon>Enoplea</taxon>
        <taxon>Dorylaimia</taxon>
        <taxon>Mermithida</taxon>
        <taxon>Mermithoidea</taxon>
        <taxon>Mermithidae</taxon>
        <taxon>Romanomermis</taxon>
    </lineage>
</organism>
<keyword evidence="1" id="KW-1185">Reference proteome</keyword>
<evidence type="ECO:0000313" key="2">
    <source>
        <dbReference type="WBParaSite" id="nRc.2.0.1.t38494-RA"/>
    </source>
</evidence>
<evidence type="ECO:0000313" key="1">
    <source>
        <dbReference type="Proteomes" id="UP000887565"/>
    </source>
</evidence>
<accession>A0A915KI39</accession>
<proteinExistence type="predicted"/>
<dbReference type="WBParaSite" id="nRc.2.0.1.t38494-RA">
    <property type="protein sequence ID" value="nRc.2.0.1.t38494-RA"/>
    <property type="gene ID" value="nRc.2.0.1.g38494"/>
</dbReference>
<name>A0A915KI39_ROMCU</name>